<evidence type="ECO:0000313" key="6">
    <source>
        <dbReference type="EMBL" id="KOO48126.1"/>
    </source>
</evidence>
<gene>
    <name evidence="6" type="ORF">AMD00_20955</name>
</gene>
<dbReference type="GO" id="GO:0003677">
    <property type="term" value="F:DNA binding"/>
    <property type="evidence" value="ECO:0007669"/>
    <property type="project" value="UniProtKB-KW"/>
</dbReference>
<dbReference type="EMBL" id="LILB01000008">
    <property type="protein sequence ID" value="KOO48126.1"/>
    <property type="molecule type" value="Genomic_DNA"/>
</dbReference>
<dbReference type="PANTHER" id="PTHR30204:SF69">
    <property type="entry name" value="MERR-FAMILY TRANSCRIPTIONAL REGULATOR"/>
    <property type="match status" value="1"/>
</dbReference>
<dbReference type="PANTHER" id="PTHR30204">
    <property type="entry name" value="REDOX-CYCLING DRUG-SENSING TRANSCRIPTIONAL ACTIVATOR SOXR"/>
    <property type="match status" value="1"/>
</dbReference>
<dbReference type="Pfam" id="PF13411">
    <property type="entry name" value="MerR_1"/>
    <property type="match status" value="1"/>
</dbReference>
<evidence type="ECO:0000313" key="7">
    <source>
        <dbReference type="Proteomes" id="UP000036867"/>
    </source>
</evidence>
<accession>A0A0M0LAQ0</accession>
<comment type="caution">
    <text evidence="6">The sequence shown here is derived from an EMBL/GenBank/DDBJ whole genome shotgun (WGS) entry which is preliminary data.</text>
</comment>
<dbReference type="CDD" id="cd00592">
    <property type="entry name" value="HTH_MerR-like"/>
    <property type="match status" value="1"/>
</dbReference>
<dbReference type="PROSITE" id="PS50937">
    <property type="entry name" value="HTH_MERR_2"/>
    <property type="match status" value="1"/>
</dbReference>
<reference evidence="7" key="1">
    <citation type="submission" date="2015-08" db="EMBL/GenBank/DDBJ databases">
        <title>Fjat-10028 dsm 16317.</title>
        <authorList>
            <person name="Liu B."/>
            <person name="Wang J."/>
            <person name="Zhu Y."/>
            <person name="Liu G."/>
            <person name="Chen Q."/>
            <person name="Chen Z."/>
            <person name="Lan J."/>
            <person name="Che J."/>
            <person name="Ge C."/>
            <person name="Shi H."/>
            <person name="Pan Z."/>
            <person name="Liu X."/>
        </authorList>
    </citation>
    <scope>NUCLEOTIDE SEQUENCE [LARGE SCALE GENOMIC DNA]</scope>
    <source>
        <strain evidence="7">DSM 16317</strain>
    </source>
</reference>
<keyword evidence="3" id="KW-0238">DNA-binding</keyword>
<dbReference type="STRING" id="263475.AMD00_20955"/>
<dbReference type="InterPro" id="IPR009061">
    <property type="entry name" value="DNA-bd_dom_put_sf"/>
</dbReference>
<dbReference type="GeneID" id="301138570"/>
<evidence type="ECO:0000259" key="5">
    <source>
        <dbReference type="PROSITE" id="PS50937"/>
    </source>
</evidence>
<keyword evidence="4" id="KW-0804">Transcription</keyword>
<dbReference type="SUPFAM" id="SSF46955">
    <property type="entry name" value="Putative DNA-binding domain"/>
    <property type="match status" value="1"/>
</dbReference>
<proteinExistence type="predicted"/>
<evidence type="ECO:0000256" key="3">
    <source>
        <dbReference type="ARBA" id="ARBA00023125"/>
    </source>
</evidence>
<dbReference type="AlphaFoldDB" id="A0A0M0LAQ0"/>
<dbReference type="Gene3D" id="1.10.1660.10">
    <property type="match status" value="1"/>
</dbReference>
<keyword evidence="1" id="KW-0678">Repressor</keyword>
<dbReference type="SMART" id="SM00422">
    <property type="entry name" value="HTH_MERR"/>
    <property type="match status" value="1"/>
</dbReference>
<keyword evidence="2" id="KW-0805">Transcription regulation</keyword>
<sequence length="118" mass="13940">MKISEFIKQVNTTKDTIRHYEELDLVKPKWINGMRDYSLKDINDFHAIKEMQLIGFTLKDVQEIFNLKRTDGCGSEKLIQGLLNSLEQELESVLKEEQELQHKKNKVTKMMLELNQLM</sequence>
<organism evidence="6 7">
    <name type="scientific">Viridibacillus arvi</name>
    <dbReference type="NCBI Taxonomy" id="263475"/>
    <lineage>
        <taxon>Bacteria</taxon>
        <taxon>Bacillati</taxon>
        <taxon>Bacillota</taxon>
        <taxon>Bacilli</taxon>
        <taxon>Bacillales</taxon>
        <taxon>Caryophanaceae</taxon>
        <taxon>Viridibacillus</taxon>
    </lineage>
</organism>
<keyword evidence="7" id="KW-1185">Reference proteome</keyword>
<evidence type="ECO:0000256" key="1">
    <source>
        <dbReference type="ARBA" id="ARBA00022491"/>
    </source>
</evidence>
<dbReference type="InterPro" id="IPR000551">
    <property type="entry name" value="MerR-type_HTH_dom"/>
</dbReference>
<dbReference type="InterPro" id="IPR047057">
    <property type="entry name" value="MerR_fam"/>
</dbReference>
<dbReference type="RefSeq" id="WP_169786376.1">
    <property type="nucleotide sequence ID" value="NZ_LILB01000008.1"/>
</dbReference>
<protein>
    <recommendedName>
        <fullName evidence="5">HTH merR-type domain-containing protein</fullName>
    </recommendedName>
</protein>
<feature type="domain" description="HTH merR-type" evidence="5">
    <location>
        <begin position="1"/>
        <end position="67"/>
    </location>
</feature>
<name>A0A0M0LAQ0_9BACL</name>
<evidence type="ECO:0000256" key="2">
    <source>
        <dbReference type="ARBA" id="ARBA00023015"/>
    </source>
</evidence>
<dbReference type="Proteomes" id="UP000036867">
    <property type="component" value="Unassembled WGS sequence"/>
</dbReference>
<evidence type="ECO:0000256" key="4">
    <source>
        <dbReference type="ARBA" id="ARBA00023163"/>
    </source>
</evidence>
<dbReference type="GO" id="GO:0003700">
    <property type="term" value="F:DNA-binding transcription factor activity"/>
    <property type="evidence" value="ECO:0007669"/>
    <property type="project" value="InterPro"/>
</dbReference>